<feature type="signal peptide" evidence="1">
    <location>
        <begin position="1"/>
        <end position="21"/>
    </location>
</feature>
<dbReference type="RefSeq" id="WP_119444880.1">
    <property type="nucleotide sequence ID" value="NZ_CP032317.1"/>
</dbReference>
<organism evidence="2 3">
    <name type="scientific">Hymenobacter oligotrophus</name>
    <dbReference type="NCBI Taxonomy" id="2319843"/>
    <lineage>
        <taxon>Bacteria</taxon>
        <taxon>Pseudomonadati</taxon>
        <taxon>Bacteroidota</taxon>
        <taxon>Cytophagia</taxon>
        <taxon>Cytophagales</taxon>
        <taxon>Hymenobacteraceae</taxon>
        <taxon>Hymenobacter</taxon>
    </lineage>
</organism>
<evidence type="ECO:0000256" key="1">
    <source>
        <dbReference type="SAM" id="SignalP"/>
    </source>
</evidence>
<keyword evidence="1" id="KW-0732">Signal</keyword>
<accession>A0A3B7RDJ1</accession>
<evidence type="ECO:0008006" key="4">
    <source>
        <dbReference type="Google" id="ProtNLM"/>
    </source>
</evidence>
<evidence type="ECO:0000313" key="2">
    <source>
        <dbReference type="EMBL" id="AYA37306.1"/>
    </source>
</evidence>
<dbReference type="OrthoDB" id="885790at2"/>
<sequence>MSVVTRFAWLTLALGAGPACAYGQAFPSYSPPRMPPPVPGQPGMPMYYGPRNAVTFERGRFQLVDGRWNDAQLAPGIDSIAVANDDRRNKTPTWYDPREVQRYVVWQDTFVVARNFVARKATVERAFVRQLYRKAGYVVMRYDAPETLLLATPGGASVRVLPKKRAEFRQAMAEVLHDHPTLPQELGKVDVGPEHIGKILDIYLSWKAVAPQPGAAALPPAP</sequence>
<dbReference type="Proteomes" id="UP000262802">
    <property type="component" value="Chromosome"/>
</dbReference>
<gene>
    <name evidence="2" type="ORF">D3Y59_09725</name>
</gene>
<dbReference type="AlphaFoldDB" id="A0A3B7RDJ1"/>
<name>A0A3B7RDJ1_9BACT</name>
<evidence type="ECO:0000313" key="3">
    <source>
        <dbReference type="Proteomes" id="UP000262802"/>
    </source>
</evidence>
<protein>
    <recommendedName>
        <fullName evidence="4">DUF4136 domain-containing protein</fullName>
    </recommendedName>
</protein>
<proteinExistence type="predicted"/>
<dbReference type="KEGG" id="hyh:D3Y59_09725"/>
<feature type="chain" id="PRO_5017638963" description="DUF4136 domain-containing protein" evidence="1">
    <location>
        <begin position="22"/>
        <end position="222"/>
    </location>
</feature>
<reference evidence="2 3" key="1">
    <citation type="submission" date="2018-09" db="EMBL/GenBank/DDBJ databases">
        <title>Hymenobacter medium sp. nov., isolated from R2A medium.</title>
        <authorList>
            <person name="Yingchao G."/>
        </authorList>
    </citation>
    <scope>NUCLEOTIDE SEQUENCE [LARGE SCALE GENOMIC DNA]</scope>
    <source>
        <strain evidence="3">sh-6</strain>
    </source>
</reference>
<keyword evidence="3" id="KW-1185">Reference proteome</keyword>
<dbReference type="EMBL" id="CP032317">
    <property type="protein sequence ID" value="AYA37306.1"/>
    <property type="molecule type" value="Genomic_DNA"/>
</dbReference>